<feature type="domain" description="DUF7804" evidence="1">
    <location>
        <begin position="79"/>
        <end position="175"/>
    </location>
</feature>
<organism evidence="2 4">
    <name type="scientific">Vanilla planifolia</name>
    <name type="common">Vanilla</name>
    <dbReference type="NCBI Taxonomy" id="51239"/>
    <lineage>
        <taxon>Eukaryota</taxon>
        <taxon>Viridiplantae</taxon>
        <taxon>Streptophyta</taxon>
        <taxon>Embryophyta</taxon>
        <taxon>Tracheophyta</taxon>
        <taxon>Spermatophyta</taxon>
        <taxon>Magnoliopsida</taxon>
        <taxon>Liliopsida</taxon>
        <taxon>Asparagales</taxon>
        <taxon>Orchidaceae</taxon>
        <taxon>Vanilloideae</taxon>
        <taxon>Vanilleae</taxon>
        <taxon>Vanilla</taxon>
    </lineage>
</organism>
<evidence type="ECO:0000313" key="4">
    <source>
        <dbReference type="Proteomes" id="UP000636800"/>
    </source>
</evidence>
<dbReference type="Proteomes" id="UP000636800">
    <property type="component" value="Chromosome 6"/>
</dbReference>
<evidence type="ECO:0000259" key="1">
    <source>
        <dbReference type="Pfam" id="PF25089"/>
    </source>
</evidence>
<reference evidence="4 5" key="1">
    <citation type="journal article" date="2020" name="Nat. Food">
        <title>A phased Vanilla planifolia genome enables genetic improvement of flavour and production.</title>
        <authorList>
            <person name="Hasing T."/>
            <person name="Tang H."/>
            <person name="Brym M."/>
            <person name="Khazi F."/>
            <person name="Huang T."/>
            <person name="Chambers A.H."/>
        </authorList>
    </citation>
    <scope>NUCLEOTIDE SEQUENCE [LARGE SCALE GENOMIC DNA]</scope>
    <source>
        <tissue evidence="2">Leaf</tissue>
    </source>
</reference>
<proteinExistence type="predicted"/>
<dbReference type="PANTHER" id="PTHR35127:SF1">
    <property type="entry name" value="GENOME ASSEMBLY, CHROMOSOME: A10"/>
    <property type="match status" value="1"/>
</dbReference>
<dbReference type="EMBL" id="JADCNM010000006">
    <property type="protein sequence ID" value="KAG0477635.1"/>
    <property type="molecule type" value="Genomic_DNA"/>
</dbReference>
<gene>
    <name evidence="3" type="ORF">HPP92_012354</name>
    <name evidence="2" type="ORF">HPP92_012755</name>
</gene>
<evidence type="ECO:0000313" key="2">
    <source>
        <dbReference type="EMBL" id="KAG0475914.1"/>
    </source>
</evidence>
<keyword evidence="4" id="KW-1185">Reference proteome</keyword>
<accession>A0A835UU69</accession>
<dbReference type="PANTHER" id="PTHR35127">
    <property type="entry name" value="OS03G0736900 PROTEIN"/>
    <property type="match status" value="1"/>
</dbReference>
<evidence type="ECO:0000313" key="5">
    <source>
        <dbReference type="Proteomes" id="UP000639772"/>
    </source>
</evidence>
<dbReference type="InterPro" id="IPR056706">
    <property type="entry name" value="DUF7804"/>
</dbReference>
<comment type="caution">
    <text evidence="2">The sequence shown here is derived from an EMBL/GenBank/DDBJ whole genome shotgun (WGS) entry which is preliminary data.</text>
</comment>
<name>A0A835UU69_VANPL</name>
<dbReference type="EMBL" id="JADCNL010000006">
    <property type="protein sequence ID" value="KAG0475914.1"/>
    <property type="molecule type" value="Genomic_DNA"/>
</dbReference>
<dbReference type="AlphaFoldDB" id="A0A835UU69"/>
<dbReference type="OrthoDB" id="2013011at2759"/>
<evidence type="ECO:0000313" key="3">
    <source>
        <dbReference type="EMBL" id="KAG0477635.1"/>
    </source>
</evidence>
<dbReference type="Pfam" id="PF25089">
    <property type="entry name" value="DUF7804"/>
    <property type="match status" value="1"/>
</dbReference>
<sequence>MALKIASGGCSTAFLARDLPQKSRLCSSPLNVNLPRRRKPIAVATLAFQPVPKPSKIPPARVESLSTFAGQSMNDRDQLSPQKLEDWMRESIGEIVRNIGKAPFLVHIFSEEEGNTRKVSGTALPKMSPPSSQLVLEREAVTTADSWPAIKNRWQRESSVPDGIILVEELGSGEDGGVVVEEDEECRCEKRWGVVIQGRGLNTSACYILDTCRVPSAVGFCTHFCLVKAQCFGEPAELQMKKAWLQRGEDRYGG</sequence>
<dbReference type="Proteomes" id="UP000639772">
    <property type="component" value="Chromosome 6"/>
</dbReference>
<protein>
    <recommendedName>
        <fullName evidence="1">DUF7804 domain-containing protein</fullName>
    </recommendedName>
</protein>